<dbReference type="InterPro" id="IPR021410">
    <property type="entry name" value="FAF"/>
</dbReference>
<evidence type="ECO:0000259" key="3">
    <source>
        <dbReference type="Pfam" id="PF11250"/>
    </source>
</evidence>
<proteinExistence type="inferred from homology"/>
<feature type="region of interest" description="Disordered" evidence="2">
    <location>
        <begin position="241"/>
        <end position="300"/>
    </location>
</feature>
<dbReference type="Proteomes" id="UP000796880">
    <property type="component" value="Unassembled WGS sequence"/>
</dbReference>
<gene>
    <name evidence="4" type="ORF">FNV43_RR01835</name>
</gene>
<dbReference type="PANTHER" id="PTHR33155">
    <property type="entry name" value="FANTASTIC FOUR-LIKE PROTEIN (DUF3049)"/>
    <property type="match status" value="1"/>
</dbReference>
<reference evidence="4" key="1">
    <citation type="submission" date="2020-03" db="EMBL/GenBank/DDBJ databases">
        <title>A high-quality chromosome-level genome assembly of a woody plant with both climbing and erect habits, Rhamnella rubrinervis.</title>
        <authorList>
            <person name="Lu Z."/>
            <person name="Yang Y."/>
            <person name="Zhu X."/>
            <person name="Sun Y."/>
        </authorList>
    </citation>
    <scope>NUCLEOTIDE SEQUENCE</scope>
    <source>
        <strain evidence="4">BYM</strain>
        <tissue evidence="4">Leaf</tissue>
    </source>
</reference>
<dbReference type="Pfam" id="PF11250">
    <property type="entry name" value="FAF"/>
    <property type="match status" value="1"/>
</dbReference>
<accession>A0A8K0MTC1</accession>
<feature type="compositionally biased region" description="Acidic residues" evidence="2">
    <location>
        <begin position="286"/>
        <end position="296"/>
    </location>
</feature>
<name>A0A8K0MTC1_9ROSA</name>
<dbReference type="OrthoDB" id="1916983at2759"/>
<organism evidence="4 5">
    <name type="scientific">Rhamnella rubrinervis</name>
    <dbReference type="NCBI Taxonomy" id="2594499"/>
    <lineage>
        <taxon>Eukaryota</taxon>
        <taxon>Viridiplantae</taxon>
        <taxon>Streptophyta</taxon>
        <taxon>Embryophyta</taxon>
        <taxon>Tracheophyta</taxon>
        <taxon>Spermatophyta</taxon>
        <taxon>Magnoliopsida</taxon>
        <taxon>eudicotyledons</taxon>
        <taxon>Gunneridae</taxon>
        <taxon>Pentapetalae</taxon>
        <taxon>rosids</taxon>
        <taxon>fabids</taxon>
        <taxon>Rosales</taxon>
        <taxon>Rhamnaceae</taxon>
        <taxon>rhamnoid group</taxon>
        <taxon>Rhamneae</taxon>
        <taxon>Rhamnella</taxon>
    </lineage>
</organism>
<protein>
    <recommendedName>
        <fullName evidence="3">FAF domain-containing protein</fullName>
    </recommendedName>
</protein>
<dbReference type="EMBL" id="VOIH02000001">
    <property type="protein sequence ID" value="KAF3457178.1"/>
    <property type="molecule type" value="Genomic_DNA"/>
</dbReference>
<evidence type="ECO:0000256" key="2">
    <source>
        <dbReference type="SAM" id="MobiDB-lite"/>
    </source>
</evidence>
<comment type="caution">
    <text evidence="4">The sequence shown here is derived from an EMBL/GenBank/DDBJ whole genome shotgun (WGS) entry which is preliminary data.</text>
</comment>
<keyword evidence="5" id="KW-1185">Reference proteome</keyword>
<sequence>MATIVCQGLQSCLESHLVEPRTLRLKLSSSVPLLSQQPHELLAMKSLISESSSKEVSDKCQTSKNSDMGGGWSFLQALSNGSQQGQKLEKESLYVHPLVKRSASTLSEKSLSLCTENLGSETGTDIIDDGDESNIFSEISVDSTEGVNLPRMEEQREKQSSQCLVAKKAKARSFPPPLTTISGRDSLHVRPHREDGRLIIKAVKAPSKQSCFQAERTNGRLRLCLLENYAPCFDYQKSVNYEEENEGVEEDNEKDSNIEEEEEEEEDIDDNVEEQVGEGKAGDVGSLEEEEQEEMDGNFVNVGAEMGVEKYESRPRCSRRCKQGSDQEKKTLLNWEPLWVAS</sequence>
<evidence type="ECO:0000256" key="1">
    <source>
        <dbReference type="ARBA" id="ARBA00008690"/>
    </source>
</evidence>
<feature type="compositionally biased region" description="Acidic residues" evidence="2">
    <location>
        <begin position="241"/>
        <end position="276"/>
    </location>
</feature>
<evidence type="ECO:0000313" key="5">
    <source>
        <dbReference type="Proteomes" id="UP000796880"/>
    </source>
</evidence>
<feature type="domain" description="FAF" evidence="3">
    <location>
        <begin position="173"/>
        <end position="225"/>
    </location>
</feature>
<comment type="similarity">
    <text evidence="1">Belongs to the fantastic four family.</text>
</comment>
<dbReference type="AlphaFoldDB" id="A0A8K0MTC1"/>
<dbReference type="InterPro" id="IPR046431">
    <property type="entry name" value="FAF_dom"/>
</dbReference>
<evidence type="ECO:0000313" key="4">
    <source>
        <dbReference type="EMBL" id="KAF3457178.1"/>
    </source>
</evidence>
<dbReference type="PANTHER" id="PTHR33155:SF4">
    <property type="entry name" value="PROTEIN FANTASTIC FOUR 3"/>
    <property type="match status" value="1"/>
</dbReference>